<dbReference type="AlphaFoldDB" id="A0A517XVW5"/>
<evidence type="ECO:0000313" key="5">
    <source>
        <dbReference type="Proteomes" id="UP000319576"/>
    </source>
</evidence>
<name>A0A517XVW5_9BACT</name>
<dbReference type="SMART" id="SM00327">
    <property type="entry name" value="VWA"/>
    <property type="match status" value="1"/>
</dbReference>
<dbReference type="RefSeq" id="WP_145240765.1">
    <property type="nucleotide sequence ID" value="NZ_CP036273.1"/>
</dbReference>
<dbReference type="SUPFAM" id="SSF53300">
    <property type="entry name" value="vWA-like"/>
    <property type="match status" value="1"/>
</dbReference>
<dbReference type="PROSITE" id="PS50234">
    <property type="entry name" value="VWFA"/>
    <property type="match status" value="1"/>
</dbReference>
<gene>
    <name evidence="4" type="primary">smc_5</name>
    <name evidence="4" type="ORF">ETAA1_36260</name>
</gene>
<dbReference type="KEGG" id="uli:ETAA1_36260"/>
<dbReference type="Pfam" id="PF13519">
    <property type="entry name" value="VWA_2"/>
    <property type="match status" value="1"/>
</dbReference>
<feature type="coiled-coil region" evidence="1">
    <location>
        <begin position="62"/>
        <end position="201"/>
    </location>
</feature>
<evidence type="ECO:0000256" key="1">
    <source>
        <dbReference type="SAM" id="Coils"/>
    </source>
</evidence>
<keyword evidence="2" id="KW-1133">Transmembrane helix</keyword>
<dbReference type="EMBL" id="CP036273">
    <property type="protein sequence ID" value="QDU21655.1"/>
    <property type="molecule type" value="Genomic_DNA"/>
</dbReference>
<keyword evidence="5" id="KW-1185">Reference proteome</keyword>
<dbReference type="InterPro" id="IPR002035">
    <property type="entry name" value="VWF_A"/>
</dbReference>
<keyword evidence="2" id="KW-0812">Transmembrane</keyword>
<evidence type="ECO:0000313" key="4">
    <source>
        <dbReference type="EMBL" id="QDU21655.1"/>
    </source>
</evidence>
<evidence type="ECO:0000256" key="2">
    <source>
        <dbReference type="SAM" id="Phobius"/>
    </source>
</evidence>
<dbReference type="Proteomes" id="UP000319576">
    <property type="component" value="Chromosome"/>
</dbReference>
<feature type="domain" description="VWFA" evidence="3">
    <location>
        <begin position="303"/>
        <end position="499"/>
    </location>
</feature>
<sequence>MRVRHKQPTLVSMWMLDVFCCALGCVTLLWLLNTRQATEQTTAAQAAFADLSRVRDDLKLALTNLDSTKLRLNSEVKTLTKELGAVRVEKADLARNLGIARDEAKSAQELLDATKLALNATEKKLDATANDLILARKEADDADLQLRRKQKEAEGLARKAAASAAVAEDLARLVRTTEEERVALERRAAELKVTLADLDARLASSAADAKAMASKSAADLSSTRTAAEKAATDAAAAKAAASKADTDLLAARGQIRDMRKQLDEANATIIDLQGEKAKLADKTNKLDPNDEKRFAGISMTGRNVVFLVDTSGSMEKTDSNTAAPMKWPNVCDTIARVMRSVPTIQQYQVIVFSKDARWLLGSGEWRRYDGEKSVAEVREALGRIRPADGTNMHAGFDLAFGLRPRGLDTIYLFSDGLPNIGPGLTPAQVAAVPPLEETRQAEIMGRFIRDKLRSTWNPSAASRIRIHSIGFYYESPDLGAFLWALARENDGSFVGMSRP</sequence>
<feature type="coiled-coil region" evidence="1">
    <location>
        <begin position="248"/>
        <end position="282"/>
    </location>
</feature>
<feature type="transmembrane region" description="Helical" evidence="2">
    <location>
        <begin position="12"/>
        <end position="32"/>
    </location>
</feature>
<dbReference type="Gene3D" id="3.40.50.410">
    <property type="entry name" value="von Willebrand factor, type A domain"/>
    <property type="match status" value="1"/>
</dbReference>
<keyword evidence="1" id="KW-0175">Coiled coil</keyword>
<organism evidence="4 5">
    <name type="scientific">Urbifossiella limnaea</name>
    <dbReference type="NCBI Taxonomy" id="2528023"/>
    <lineage>
        <taxon>Bacteria</taxon>
        <taxon>Pseudomonadati</taxon>
        <taxon>Planctomycetota</taxon>
        <taxon>Planctomycetia</taxon>
        <taxon>Gemmatales</taxon>
        <taxon>Gemmataceae</taxon>
        <taxon>Urbifossiella</taxon>
    </lineage>
</organism>
<dbReference type="InterPro" id="IPR036465">
    <property type="entry name" value="vWFA_dom_sf"/>
</dbReference>
<dbReference type="OrthoDB" id="256272at2"/>
<accession>A0A517XVW5</accession>
<evidence type="ECO:0000259" key="3">
    <source>
        <dbReference type="PROSITE" id="PS50234"/>
    </source>
</evidence>
<protein>
    <submittedName>
        <fullName evidence="4">Chromosome partition protein Smc</fullName>
    </submittedName>
</protein>
<proteinExistence type="predicted"/>
<reference evidence="4 5" key="1">
    <citation type="submission" date="2019-02" db="EMBL/GenBank/DDBJ databases">
        <title>Deep-cultivation of Planctomycetes and their phenomic and genomic characterization uncovers novel biology.</title>
        <authorList>
            <person name="Wiegand S."/>
            <person name="Jogler M."/>
            <person name="Boedeker C."/>
            <person name="Pinto D."/>
            <person name="Vollmers J."/>
            <person name="Rivas-Marin E."/>
            <person name="Kohn T."/>
            <person name="Peeters S.H."/>
            <person name="Heuer A."/>
            <person name="Rast P."/>
            <person name="Oberbeckmann S."/>
            <person name="Bunk B."/>
            <person name="Jeske O."/>
            <person name="Meyerdierks A."/>
            <person name="Storesund J.E."/>
            <person name="Kallscheuer N."/>
            <person name="Luecker S."/>
            <person name="Lage O.M."/>
            <person name="Pohl T."/>
            <person name="Merkel B.J."/>
            <person name="Hornburger P."/>
            <person name="Mueller R.-W."/>
            <person name="Bruemmer F."/>
            <person name="Labrenz M."/>
            <person name="Spormann A.M."/>
            <person name="Op den Camp H."/>
            <person name="Overmann J."/>
            <person name="Amann R."/>
            <person name="Jetten M.S.M."/>
            <person name="Mascher T."/>
            <person name="Medema M.H."/>
            <person name="Devos D.P."/>
            <person name="Kaster A.-K."/>
            <person name="Ovreas L."/>
            <person name="Rohde M."/>
            <person name="Galperin M.Y."/>
            <person name="Jogler C."/>
        </authorList>
    </citation>
    <scope>NUCLEOTIDE SEQUENCE [LARGE SCALE GENOMIC DNA]</scope>
    <source>
        <strain evidence="4 5">ETA_A1</strain>
    </source>
</reference>
<keyword evidence="2" id="KW-0472">Membrane</keyword>